<evidence type="ECO:0000313" key="2">
    <source>
        <dbReference type="EMBL" id="GJN51590.1"/>
    </source>
</evidence>
<accession>A0A6J4E2V1</accession>
<dbReference type="Pfam" id="PF08907">
    <property type="entry name" value="DUF1853"/>
    <property type="match status" value="1"/>
</dbReference>
<evidence type="ECO:0000313" key="4">
    <source>
        <dbReference type="Proteomes" id="UP001054892"/>
    </source>
</evidence>
<dbReference type="AlphaFoldDB" id="A0A6J4E2V1"/>
<reference evidence="1 3" key="1">
    <citation type="submission" date="2020-05" db="EMBL/GenBank/DDBJ databases">
        <title>Characterization of novel class B3 metallo-beta-lactamase from novel Pseudomonas species.</title>
        <authorList>
            <person name="Yamada K."/>
            <person name="Aoki K."/>
            <person name="Ishii Y."/>
        </authorList>
    </citation>
    <scope>NUCLEOTIDE SEQUENCE [LARGE SCALE GENOMIC DNA]</scope>
    <source>
        <strain evidence="1 3">TUM18999</strain>
        <strain evidence="2 4">TUM20286</strain>
    </source>
</reference>
<organism evidence="1 3">
    <name type="scientific">Pseudomonas tohonis</name>
    <dbReference type="NCBI Taxonomy" id="2725477"/>
    <lineage>
        <taxon>Bacteria</taxon>
        <taxon>Pseudomonadati</taxon>
        <taxon>Pseudomonadota</taxon>
        <taxon>Gammaproteobacteria</taxon>
        <taxon>Pseudomonadales</taxon>
        <taxon>Pseudomonadaceae</taxon>
        <taxon>Pseudomonas</taxon>
    </lineage>
</organism>
<gene>
    <name evidence="1" type="ORF">TUM18999_17370</name>
    <name evidence="2" type="ORF">TUM20286_13420</name>
</gene>
<keyword evidence="4" id="KW-1185">Reference proteome</keyword>
<name>A0A6J4E2V1_9PSED</name>
<dbReference type="Proteomes" id="UP001054892">
    <property type="component" value="Unassembled WGS sequence"/>
</dbReference>
<dbReference type="Proteomes" id="UP000509383">
    <property type="component" value="Chromosome"/>
</dbReference>
<dbReference type="EMBL" id="AP023189">
    <property type="protein sequence ID" value="BCG23546.1"/>
    <property type="molecule type" value="Genomic_DNA"/>
</dbReference>
<evidence type="ECO:0000313" key="1">
    <source>
        <dbReference type="EMBL" id="BCG23546.1"/>
    </source>
</evidence>
<dbReference type="InterPro" id="IPR015003">
    <property type="entry name" value="DUF1853"/>
</dbReference>
<proteinExistence type="predicted"/>
<dbReference type="KEGG" id="ptw:TUM18999_17370"/>
<sequence length="314" mass="35641">MHPFAALATLPRHLRHNAVRDLAWVLLSQPLLAQAPWRQRHPLSASGWAAEPARLAAWLEQQDAAPAELEHWLTQGSSRRLGLYYERLWQFALERAPGIRLLGANLPVRVAGQTLGELDLLLHDDEGVHHLELAIKLYLGPRHGQGEDASQWLGPGSLDRLDLKLEHLAQHQLPLSSNPECRPLLEALDAWPASAELWLGGYLFYPWPGDCTAPLGANGEHLRGRWLRRSEIADFLALAPAAAWQPLERHSWLAPARCVREDLWPREHLEHWLQALPPDAPARMLVRLERNGECWEERERVFLVSDRWPQTVGA</sequence>
<dbReference type="EMBL" id="BQKM01000002">
    <property type="protein sequence ID" value="GJN51590.1"/>
    <property type="molecule type" value="Genomic_DNA"/>
</dbReference>
<dbReference type="RefSeq" id="WP_173173641.1">
    <property type="nucleotide sequence ID" value="NZ_AP023189.1"/>
</dbReference>
<evidence type="ECO:0008006" key="5">
    <source>
        <dbReference type="Google" id="ProtNLM"/>
    </source>
</evidence>
<protein>
    <recommendedName>
        <fullName evidence="5">DUF1853 domain-containing protein</fullName>
    </recommendedName>
</protein>
<evidence type="ECO:0000313" key="3">
    <source>
        <dbReference type="Proteomes" id="UP000509383"/>
    </source>
</evidence>